<dbReference type="InterPro" id="IPR016193">
    <property type="entry name" value="Cytidine_deaminase-like"/>
</dbReference>
<protein>
    <recommendedName>
        <fullName evidence="5 12">Cytidine deaminase</fullName>
        <ecNumber evidence="4 12">3.5.4.5</ecNumber>
    </recommendedName>
    <alternativeName>
        <fullName evidence="9 12">Cytidine aminohydrolase</fullName>
    </alternativeName>
</protein>
<dbReference type="EC" id="3.5.4.5" evidence="4 12"/>
<name>A0ABR7T5E5_HELCL</name>
<evidence type="ECO:0000256" key="1">
    <source>
        <dbReference type="ARBA" id="ARBA00001947"/>
    </source>
</evidence>
<comment type="cofactor">
    <cofactor evidence="1 12">
        <name>Zn(2+)</name>
        <dbReference type="ChEBI" id="CHEBI:29105"/>
    </cofactor>
</comment>
<dbReference type="GO" id="GO:0004126">
    <property type="term" value="F:cytidine deaminase activity"/>
    <property type="evidence" value="ECO:0007669"/>
    <property type="project" value="UniProtKB-EC"/>
</dbReference>
<evidence type="ECO:0000256" key="7">
    <source>
        <dbReference type="ARBA" id="ARBA00022801"/>
    </source>
</evidence>
<accession>A0ABR7T5E5</accession>
<gene>
    <name evidence="14" type="primary">cdd</name>
    <name evidence="14" type="ORF">H1S01_11060</name>
</gene>
<keyword evidence="8 12" id="KW-0862">Zinc</keyword>
<proteinExistence type="inferred from homology"/>
<dbReference type="PROSITE" id="PS00903">
    <property type="entry name" value="CYT_DCMP_DEAMINASES_1"/>
    <property type="match status" value="1"/>
</dbReference>
<evidence type="ECO:0000256" key="11">
    <source>
        <dbReference type="ARBA" id="ARBA00049558"/>
    </source>
</evidence>
<evidence type="ECO:0000256" key="8">
    <source>
        <dbReference type="ARBA" id="ARBA00022833"/>
    </source>
</evidence>
<dbReference type="SUPFAM" id="SSF53927">
    <property type="entry name" value="Cytidine deaminase-like"/>
    <property type="match status" value="1"/>
</dbReference>
<reference evidence="14 15" key="1">
    <citation type="submission" date="2020-07" db="EMBL/GenBank/DDBJ databases">
        <title>Draft whole-genome sequence of Heliobacterium chlorum DSM 3682, type strain.</title>
        <authorList>
            <person name="Kyndt J.A."/>
            <person name="Meyer T.E."/>
            <person name="Imhoff J.F."/>
        </authorList>
    </citation>
    <scope>NUCLEOTIDE SEQUENCE [LARGE SCALE GENOMIC DNA]</scope>
    <source>
        <strain evidence="14 15">DSM 3682</strain>
    </source>
</reference>
<comment type="catalytic activity">
    <reaction evidence="10 12">
        <text>2'-deoxycytidine + H2O + H(+) = 2'-deoxyuridine + NH4(+)</text>
        <dbReference type="Rhea" id="RHEA:13433"/>
        <dbReference type="ChEBI" id="CHEBI:15377"/>
        <dbReference type="ChEBI" id="CHEBI:15378"/>
        <dbReference type="ChEBI" id="CHEBI:15698"/>
        <dbReference type="ChEBI" id="CHEBI:16450"/>
        <dbReference type="ChEBI" id="CHEBI:28938"/>
        <dbReference type="EC" id="3.5.4.5"/>
    </reaction>
</comment>
<evidence type="ECO:0000256" key="3">
    <source>
        <dbReference type="ARBA" id="ARBA00006576"/>
    </source>
</evidence>
<evidence type="ECO:0000256" key="12">
    <source>
        <dbReference type="RuleBase" id="RU364006"/>
    </source>
</evidence>
<evidence type="ECO:0000256" key="6">
    <source>
        <dbReference type="ARBA" id="ARBA00022723"/>
    </source>
</evidence>
<evidence type="ECO:0000256" key="2">
    <source>
        <dbReference type="ARBA" id="ARBA00003949"/>
    </source>
</evidence>
<dbReference type="InterPro" id="IPR006262">
    <property type="entry name" value="Cyt_deam_tetra"/>
</dbReference>
<keyword evidence="6 12" id="KW-0479">Metal-binding</keyword>
<dbReference type="NCBIfam" id="TIGR01354">
    <property type="entry name" value="cyt_deam_tetra"/>
    <property type="match status" value="1"/>
</dbReference>
<dbReference type="Pfam" id="PF00383">
    <property type="entry name" value="dCMP_cyt_deam_1"/>
    <property type="match status" value="1"/>
</dbReference>
<dbReference type="EMBL" id="JACVHF010000010">
    <property type="protein sequence ID" value="MBC9785049.1"/>
    <property type="molecule type" value="Genomic_DNA"/>
</dbReference>
<comment type="similarity">
    <text evidence="3 12">Belongs to the cytidine and deoxycytidylate deaminase family.</text>
</comment>
<dbReference type="InterPro" id="IPR016192">
    <property type="entry name" value="APOBEC/CMP_deaminase_Zn-bd"/>
</dbReference>
<organism evidence="14 15">
    <name type="scientific">Heliobacterium chlorum</name>
    <dbReference type="NCBI Taxonomy" id="2698"/>
    <lineage>
        <taxon>Bacteria</taxon>
        <taxon>Bacillati</taxon>
        <taxon>Bacillota</taxon>
        <taxon>Clostridia</taxon>
        <taxon>Eubacteriales</taxon>
        <taxon>Heliobacteriaceae</taxon>
        <taxon>Heliobacterium</taxon>
    </lineage>
</organism>
<evidence type="ECO:0000256" key="4">
    <source>
        <dbReference type="ARBA" id="ARBA00012783"/>
    </source>
</evidence>
<evidence type="ECO:0000256" key="10">
    <source>
        <dbReference type="ARBA" id="ARBA00049252"/>
    </source>
</evidence>
<keyword evidence="7 12" id="KW-0378">Hydrolase</keyword>
<dbReference type="PROSITE" id="PS51747">
    <property type="entry name" value="CYT_DCMP_DEAMINASES_2"/>
    <property type="match status" value="1"/>
</dbReference>
<dbReference type="NCBIfam" id="NF004064">
    <property type="entry name" value="PRK05578.1"/>
    <property type="match status" value="1"/>
</dbReference>
<evidence type="ECO:0000259" key="13">
    <source>
        <dbReference type="PROSITE" id="PS51747"/>
    </source>
</evidence>
<dbReference type="InterPro" id="IPR050202">
    <property type="entry name" value="Cyt/Deoxycyt_deaminase"/>
</dbReference>
<comment type="catalytic activity">
    <reaction evidence="11 12">
        <text>cytidine + H2O + H(+) = uridine + NH4(+)</text>
        <dbReference type="Rhea" id="RHEA:16069"/>
        <dbReference type="ChEBI" id="CHEBI:15377"/>
        <dbReference type="ChEBI" id="CHEBI:15378"/>
        <dbReference type="ChEBI" id="CHEBI:16704"/>
        <dbReference type="ChEBI" id="CHEBI:17562"/>
        <dbReference type="ChEBI" id="CHEBI:28938"/>
        <dbReference type="EC" id="3.5.4.5"/>
    </reaction>
</comment>
<dbReference type="InterPro" id="IPR002125">
    <property type="entry name" value="CMP_dCMP_dom"/>
</dbReference>
<dbReference type="PANTHER" id="PTHR11644">
    <property type="entry name" value="CYTIDINE DEAMINASE"/>
    <property type="match status" value="1"/>
</dbReference>
<dbReference type="RefSeq" id="WP_188040548.1">
    <property type="nucleotide sequence ID" value="NZ_JACVHF010000010.1"/>
</dbReference>
<evidence type="ECO:0000313" key="14">
    <source>
        <dbReference type="EMBL" id="MBC9785049.1"/>
    </source>
</evidence>
<evidence type="ECO:0000313" key="15">
    <source>
        <dbReference type="Proteomes" id="UP000617402"/>
    </source>
</evidence>
<dbReference type="Proteomes" id="UP000617402">
    <property type="component" value="Unassembled WGS sequence"/>
</dbReference>
<keyword evidence="15" id="KW-1185">Reference proteome</keyword>
<comment type="function">
    <text evidence="2 12">This enzyme scavenges exogenous and endogenous cytidine and 2'-deoxycytidine for UMP synthesis.</text>
</comment>
<comment type="caution">
    <text evidence="14">The sequence shown here is derived from an EMBL/GenBank/DDBJ whole genome shotgun (WGS) entry which is preliminary data.</text>
</comment>
<evidence type="ECO:0000256" key="5">
    <source>
        <dbReference type="ARBA" id="ARBA00018266"/>
    </source>
</evidence>
<sequence>MTSHQEGLSTISEALLSELIAQARKARDKAYAPYSRFRVGAALIGEDGKIYSGCNVENSSFGLTNCAERTAIFKAVSEGCQQFRLLVLTSDAKEPVTPCGACRQVMAEFAPQMSVIMIDNEDRCQVLSVSQLLPGMFTLTQ</sequence>
<dbReference type="Gene3D" id="3.40.140.10">
    <property type="entry name" value="Cytidine Deaminase, domain 2"/>
    <property type="match status" value="1"/>
</dbReference>
<dbReference type="PANTHER" id="PTHR11644:SF2">
    <property type="entry name" value="CYTIDINE DEAMINASE"/>
    <property type="match status" value="1"/>
</dbReference>
<dbReference type="CDD" id="cd01283">
    <property type="entry name" value="cytidine_deaminase"/>
    <property type="match status" value="1"/>
</dbReference>
<feature type="domain" description="CMP/dCMP-type deaminase" evidence="13">
    <location>
        <begin position="14"/>
        <end position="140"/>
    </location>
</feature>
<evidence type="ECO:0000256" key="9">
    <source>
        <dbReference type="ARBA" id="ARBA00032005"/>
    </source>
</evidence>